<proteinExistence type="inferred from homology"/>
<accession>A0ABR7N322</accession>
<keyword evidence="2 3" id="KW-0143">Chaperone</keyword>
<evidence type="ECO:0000313" key="6">
    <source>
        <dbReference type="Proteomes" id="UP000606193"/>
    </source>
</evidence>
<comment type="function">
    <text evidence="3 4">Together with the chaperonin GroEL, plays an essential role in assisting protein folding. The GroEL-GroES system forms a nano-cage that allows encapsulation of the non-native substrate proteins and provides a physical environment optimized to promote and accelerate protein folding. GroES binds to the apical surface of the GroEL ring, thereby capping the opening of the GroEL channel.</text>
</comment>
<dbReference type="PROSITE" id="PS00681">
    <property type="entry name" value="CHAPERONINS_CPN10"/>
    <property type="match status" value="1"/>
</dbReference>
<dbReference type="PRINTS" id="PR00297">
    <property type="entry name" value="CHAPERONIN10"/>
</dbReference>
<dbReference type="PANTHER" id="PTHR10772:SF58">
    <property type="entry name" value="CO-CHAPERONIN GROES"/>
    <property type="match status" value="1"/>
</dbReference>
<dbReference type="SMART" id="SM00883">
    <property type="entry name" value="Cpn10"/>
    <property type="match status" value="1"/>
</dbReference>
<dbReference type="InterPro" id="IPR020818">
    <property type="entry name" value="Chaperonin_GroES"/>
</dbReference>
<comment type="subunit">
    <text evidence="3">Heptamer of 7 subunits arranged in a ring. Interacts with the chaperonin GroEL.</text>
</comment>
<dbReference type="NCBIfam" id="NF001531">
    <property type="entry name" value="PRK00364.2-2"/>
    <property type="match status" value="1"/>
</dbReference>
<dbReference type="InterPro" id="IPR011032">
    <property type="entry name" value="GroES-like_sf"/>
</dbReference>
<comment type="similarity">
    <text evidence="1 3 4">Belongs to the GroES chaperonin family.</text>
</comment>
<keyword evidence="3" id="KW-0963">Cytoplasm</keyword>
<dbReference type="InterPro" id="IPR018369">
    <property type="entry name" value="Chaprnonin_Cpn10_CS"/>
</dbReference>
<dbReference type="SUPFAM" id="SSF50129">
    <property type="entry name" value="GroES-like"/>
    <property type="match status" value="1"/>
</dbReference>
<comment type="caution">
    <text evidence="5">The sequence shown here is derived from an EMBL/GenBank/DDBJ whole genome shotgun (WGS) entry which is preliminary data.</text>
</comment>
<evidence type="ECO:0000256" key="4">
    <source>
        <dbReference type="RuleBase" id="RU000535"/>
    </source>
</evidence>
<gene>
    <name evidence="3" type="primary">groES</name>
    <name evidence="3" type="synonym">groS</name>
    <name evidence="5" type="ORF">H8704_10435</name>
</gene>
<evidence type="ECO:0000313" key="5">
    <source>
        <dbReference type="EMBL" id="MBC8563037.1"/>
    </source>
</evidence>
<dbReference type="RefSeq" id="WP_022306069.1">
    <property type="nucleotide sequence ID" value="NZ_JACRSX010000015.1"/>
</dbReference>
<dbReference type="Pfam" id="PF00166">
    <property type="entry name" value="Cpn10"/>
    <property type="match status" value="1"/>
</dbReference>
<reference evidence="5 6" key="1">
    <citation type="submission" date="2020-08" db="EMBL/GenBank/DDBJ databases">
        <title>Genome public.</title>
        <authorList>
            <person name="Liu C."/>
            <person name="Sun Q."/>
        </authorList>
    </citation>
    <scope>NUCLEOTIDE SEQUENCE [LARGE SCALE GENOMIC DNA]</scope>
    <source>
        <strain evidence="5 6">NSJ-37</strain>
    </source>
</reference>
<dbReference type="NCBIfam" id="NF001533">
    <property type="entry name" value="PRK00364.2-4"/>
    <property type="match status" value="1"/>
</dbReference>
<keyword evidence="6" id="KW-1185">Reference proteome</keyword>
<comment type="subcellular location">
    <subcellularLocation>
        <location evidence="3">Cytoplasm</location>
    </subcellularLocation>
</comment>
<evidence type="ECO:0000256" key="2">
    <source>
        <dbReference type="ARBA" id="ARBA00023186"/>
    </source>
</evidence>
<dbReference type="Gene3D" id="2.30.33.40">
    <property type="entry name" value="GroES chaperonin"/>
    <property type="match status" value="1"/>
</dbReference>
<evidence type="ECO:0000256" key="1">
    <source>
        <dbReference type="ARBA" id="ARBA00006975"/>
    </source>
</evidence>
<name>A0ABR7N322_9FIRM</name>
<dbReference type="EMBL" id="JACRSX010000015">
    <property type="protein sequence ID" value="MBC8563037.1"/>
    <property type="molecule type" value="Genomic_DNA"/>
</dbReference>
<dbReference type="CDD" id="cd00320">
    <property type="entry name" value="cpn10"/>
    <property type="match status" value="1"/>
</dbReference>
<dbReference type="InterPro" id="IPR037124">
    <property type="entry name" value="Chaperonin_GroES_sf"/>
</dbReference>
<protein>
    <recommendedName>
        <fullName evidence="3">Co-chaperonin GroES</fullName>
    </recommendedName>
    <alternativeName>
        <fullName evidence="3">10 kDa chaperonin</fullName>
    </alternativeName>
    <alternativeName>
        <fullName evidence="3">Chaperonin-10</fullName>
        <shortName evidence="3">Cpn10</shortName>
    </alternativeName>
</protein>
<evidence type="ECO:0000256" key="3">
    <source>
        <dbReference type="HAMAP-Rule" id="MF_00580"/>
    </source>
</evidence>
<dbReference type="HAMAP" id="MF_00580">
    <property type="entry name" value="CH10"/>
    <property type="match status" value="1"/>
</dbReference>
<dbReference type="Proteomes" id="UP000606193">
    <property type="component" value="Unassembled WGS sequence"/>
</dbReference>
<organism evidence="5 6">
    <name type="scientific">Jutongia huaianensis</name>
    <dbReference type="NCBI Taxonomy" id="2763668"/>
    <lineage>
        <taxon>Bacteria</taxon>
        <taxon>Bacillati</taxon>
        <taxon>Bacillota</taxon>
        <taxon>Clostridia</taxon>
        <taxon>Lachnospirales</taxon>
        <taxon>Lachnospiraceae</taxon>
        <taxon>Jutongia</taxon>
    </lineage>
</organism>
<dbReference type="PANTHER" id="PTHR10772">
    <property type="entry name" value="10 KDA HEAT SHOCK PROTEIN"/>
    <property type="match status" value="1"/>
</dbReference>
<sequence>MKLVPLGDRVVLKQLEAEETTKSGIVLPGNAQEKPQQAEVIAVGPGGVVDGNEVKMEVAIGDKVIYSKYAGTNVKLEDEEYIIVRQNDIVAKVEG</sequence>